<dbReference type="Proteomes" id="UP000015105">
    <property type="component" value="Chromosome 6D"/>
</dbReference>
<dbReference type="GO" id="GO:0009408">
    <property type="term" value="P:response to heat"/>
    <property type="evidence" value="ECO:0007669"/>
    <property type="project" value="EnsemblPlants"/>
</dbReference>
<accession>A0A453NQN9</accession>
<evidence type="ECO:0000313" key="7">
    <source>
        <dbReference type="Proteomes" id="UP000015105"/>
    </source>
</evidence>
<dbReference type="AlphaFoldDB" id="A0A453NQN9"/>
<evidence type="ECO:0000256" key="3">
    <source>
        <dbReference type="RuleBase" id="RU003616"/>
    </source>
</evidence>
<evidence type="ECO:0000256" key="1">
    <source>
        <dbReference type="ARBA" id="ARBA00023016"/>
    </source>
</evidence>
<evidence type="ECO:0000259" key="5">
    <source>
        <dbReference type="PROSITE" id="PS01031"/>
    </source>
</evidence>
<reference evidence="6" key="4">
    <citation type="submission" date="2019-03" db="UniProtKB">
        <authorList>
            <consortium name="EnsemblPlants"/>
        </authorList>
    </citation>
    <scope>IDENTIFICATION</scope>
</reference>
<dbReference type="InterPro" id="IPR044587">
    <property type="entry name" value="HSP21-like"/>
</dbReference>
<reference evidence="6" key="5">
    <citation type="journal article" date="2021" name="G3 (Bethesda)">
        <title>Aegilops tauschii genome assembly Aet v5.0 features greater sequence contiguity and improved annotation.</title>
        <authorList>
            <person name="Wang L."/>
            <person name="Zhu T."/>
            <person name="Rodriguez J.C."/>
            <person name="Deal K.R."/>
            <person name="Dubcovsky J."/>
            <person name="McGuire P.E."/>
            <person name="Lux T."/>
            <person name="Spannagl M."/>
            <person name="Mayer K.F.X."/>
            <person name="Baldrich P."/>
            <person name="Meyers B.C."/>
            <person name="Huo N."/>
            <person name="Gu Y.Q."/>
            <person name="Zhou H."/>
            <person name="Devos K.M."/>
            <person name="Bennetzen J.L."/>
            <person name="Unver T."/>
            <person name="Budak H."/>
            <person name="Gulick P.J."/>
            <person name="Galiba G."/>
            <person name="Kalapos B."/>
            <person name="Nelson D.R."/>
            <person name="Li P."/>
            <person name="You F.M."/>
            <person name="Luo M.C."/>
            <person name="Dvorak J."/>
        </authorList>
    </citation>
    <scope>NUCLEOTIDE SEQUENCE [LARGE SCALE GENOMIC DNA]</scope>
    <source>
        <strain evidence="6">cv. AL8/78</strain>
    </source>
</reference>
<dbReference type="PROSITE" id="PS01031">
    <property type="entry name" value="SHSP"/>
    <property type="match status" value="1"/>
</dbReference>
<dbReference type="Gramene" id="AET6Gv20455500.2">
    <property type="protein sequence ID" value="AET6Gv20455500.2"/>
    <property type="gene ID" value="AET6Gv20455500"/>
</dbReference>
<keyword evidence="7" id="KW-1185">Reference proteome</keyword>
<evidence type="ECO:0000256" key="2">
    <source>
        <dbReference type="PROSITE-ProRule" id="PRU00285"/>
    </source>
</evidence>
<dbReference type="EnsemblPlants" id="AET6Gv20455500.2">
    <property type="protein sequence ID" value="AET6Gv20455500.2"/>
    <property type="gene ID" value="AET6Gv20455500"/>
</dbReference>
<reference evidence="7" key="1">
    <citation type="journal article" date="2014" name="Science">
        <title>Ancient hybridizations among the ancestral genomes of bread wheat.</title>
        <authorList>
            <consortium name="International Wheat Genome Sequencing Consortium,"/>
            <person name="Marcussen T."/>
            <person name="Sandve S.R."/>
            <person name="Heier L."/>
            <person name="Spannagl M."/>
            <person name="Pfeifer M."/>
            <person name="Jakobsen K.S."/>
            <person name="Wulff B.B."/>
            <person name="Steuernagel B."/>
            <person name="Mayer K.F."/>
            <person name="Olsen O.A."/>
        </authorList>
    </citation>
    <scope>NUCLEOTIDE SEQUENCE [LARGE SCALE GENOMIC DNA]</scope>
    <source>
        <strain evidence="7">cv. AL8/78</strain>
    </source>
</reference>
<feature type="domain" description="SHSP" evidence="5">
    <location>
        <begin position="165"/>
        <end position="279"/>
    </location>
</feature>
<dbReference type="Gene3D" id="2.60.40.790">
    <property type="match status" value="1"/>
</dbReference>
<organism evidence="6 7">
    <name type="scientific">Aegilops tauschii subsp. strangulata</name>
    <name type="common">Goatgrass</name>
    <dbReference type="NCBI Taxonomy" id="200361"/>
    <lineage>
        <taxon>Eukaryota</taxon>
        <taxon>Viridiplantae</taxon>
        <taxon>Streptophyta</taxon>
        <taxon>Embryophyta</taxon>
        <taxon>Tracheophyta</taxon>
        <taxon>Spermatophyta</taxon>
        <taxon>Magnoliopsida</taxon>
        <taxon>Liliopsida</taxon>
        <taxon>Poales</taxon>
        <taxon>Poaceae</taxon>
        <taxon>BOP clade</taxon>
        <taxon>Pooideae</taxon>
        <taxon>Triticodae</taxon>
        <taxon>Triticeae</taxon>
        <taxon>Triticinae</taxon>
        <taxon>Aegilops</taxon>
    </lineage>
</organism>
<dbReference type="InterPro" id="IPR008978">
    <property type="entry name" value="HSP20-like_chaperone"/>
</dbReference>
<sequence>REGFGSVRFSRVPDASPCFSSLVRCRFIMQPVSMCSSRATKEQSDEEHAATHRAEFVTGHMALARLCLKKALAGRAAAMARPASASSHGGMDLRSLFSSAAADSAATRAPLEGETNGREVAVADRSSSATARGGRWPWRDLRDFVPFRLVNGLGSALSHVAETLSRPLERWRPLFGKVREDEERYRLRFEVPGLGKDDVRVTVEDGALVIRGEKKVEDEHGGDCEWWSASSYGCYHASLLLPEDARVDGIAAEVKDGVLYVTVPRVPGRERSVTEVKVQ</sequence>
<dbReference type="STRING" id="200361.A0A453NQN9"/>
<comment type="similarity">
    <text evidence="2 3">Belongs to the small heat shock protein (HSP20) family.</text>
</comment>
<reference evidence="7" key="2">
    <citation type="journal article" date="2017" name="Nat. Plants">
        <title>The Aegilops tauschii genome reveals multiple impacts of transposons.</title>
        <authorList>
            <person name="Zhao G."/>
            <person name="Zou C."/>
            <person name="Li K."/>
            <person name="Wang K."/>
            <person name="Li T."/>
            <person name="Gao L."/>
            <person name="Zhang X."/>
            <person name="Wang H."/>
            <person name="Yang Z."/>
            <person name="Liu X."/>
            <person name="Jiang W."/>
            <person name="Mao L."/>
            <person name="Kong X."/>
            <person name="Jiao Y."/>
            <person name="Jia J."/>
        </authorList>
    </citation>
    <scope>NUCLEOTIDE SEQUENCE [LARGE SCALE GENOMIC DNA]</scope>
    <source>
        <strain evidence="7">cv. AL8/78</strain>
    </source>
</reference>
<dbReference type="PANTHER" id="PTHR46733">
    <property type="entry name" value="26.5 KDA HEAT SHOCK PROTEIN, MITOCHONDRIAL"/>
    <property type="match status" value="1"/>
</dbReference>
<keyword evidence="1" id="KW-0346">Stress response</keyword>
<feature type="region of interest" description="Disordered" evidence="4">
    <location>
        <begin position="107"/>
        <end position="133"/>
    </location>
</feature>
<dbReference type="InterPro" id="IPR002068">
    <property type="entry name" value="A-crystallin/Hsp20_dom"/>
</dbReference>
<dbReference type="Pfam" id="PF00011">
    <property type="entry name" value="HSP20"/>
    <property type="match status" value="1"/>
</dbReference>
<reference evidence="6" key="3">
    <citation type="journal article" date="2017" name="Nature">
        <title>Genome sequence of the progenitor of the wheat D genome Aegilops tauschii.</title>
        <authorList>
            <person name="Luo M.C."/>
            <person name="Gu Y.Q."/>
            <person name="Puiu D."/>
            <person name="Wang H."/>
            <person name="Twardziok S.O."/>
            <person name="Deal K.R."/>
            <person name="Huo N."/>
            <person name="Zhu T."/>
            <person name="Wang L."/>
            <person name="Wang Y."/>
            <person name="McGuire P.E."/>
            <person name="Liu S."/>
            <person name="Long H."/>
            <person name="Ramasamy R.K."/>
            <person name="Rodriguez J.C."/>
            <person name="Van S.L."/>
            <person name="Yuan L."/>
            <person name="Wang Z."/>
            <person name="Xia Z."/>
            <person name="Xiao L."/>
            <person name="Anderson O.D."/>
            <person name="Ouyang S."/>
            <person name="Liang Y."/>
            <person name="Zimin A.V."/>
            <person name="Pertea G."/>
            <person name="Qi P."/>
            <person name="Bennetzen J.L."/>
            <person name="Dai X."/>
            <person name="Dawson M.W."/>
            <person name="Muller H.G."/>
            <person name="Kugler K."/>
            <person name="Rivarola-Duarte L."/>
            <person name="Spannagl M."/>
            <person name="Mayer K.F.X."/>
            <person name="Lu F.H."/>
            <person name="Bevan M.W."/>
            <person name="Leroy P."/>
            <person name="Li P."/>
            <person name="You F.M."/>
            <person name="Sun Q."/>
            <person name="Liu Z."/>
            <person name="Lyons E."/>
            <person name="Wicker T."/>
            <person name="Salzberg S.L."/>
            <person name="Devos K.M."/>
            <person name="Dvorak J."/>
        </authorList>
    </citation>
    <scope>NUCLEOTIDE SEQUENCE [LARGE SCALE GENOMIC DNA]</scope>
    <source>
        <strain evidence="6">cv. AL8/78</strain>
    </source>
</reference>
<name>A0A453NQN9_AEGTS</name>
<proteinExistence type="inferred from homology"/>
<dbReference type="SUPFAM" id="SSF49764">
    <property type="entry name" value="HSP20-like chaperones"/>
    <property type="match status" value="1"/>
</dbReference>
<protein>
    <recommendedName>
        <fullName evidence="5">SHSP domain-containing protein</fullName>
    </recommendedName>
</protein>
<dbReference type="CDD" id="cd06464">
    <property type="entry name" value="ACD_sHsps-like"/>
    <property type="match status" value="1"/>
</dbReference>
<dbReference type="PANTHER" id="PTHR46733:SF3">
    <property type="entry name" value="26.5 KDA HEAT SHOCK PROTEIN, MITOCHONDRIAL"/>
    <property type="match status" value="1"/>
</dbReference>
<evidence type="ECO:0000313" key="6">
    <source>
        <dbReference type="EnsemblPlants" id="AET6Gv20455500.2"/>
    </source>
</evidence>
<evidence type="ECO:0000256" key="4">
    <source>
        <dbReference type="SAM" id="MobiDB-lite"/>
    </source>
</evidence>